<evidence type="ECO:0000256" key="4">
    <source>
        <dbReference type="ARBA" id="ARBA00022679"/>
    </source>
</evidence>
<evidence type="ECO:0000256" key="13">
    <source>
        <dbReference type="ARBA" id="ARBA00023137"/>
    </source>
</evidence>
<dbReference type="PROSITE" id="PS50001">
    <property type="entry name" value="SH2"/>
    <property type="match status" value="1"/>
</dbReference>
<keyword evidence="11 19" id="KW-0067">ATP-binding</keyword>
<comment type="cofactor">
    <cofactor evidence="1">
        <name>Zn(2+)</name>
        <dbReference type="ChEBI" id="CHEBI:29105"/>
    </cofactor>
</comment>
<keyword evidence="7 19" id="KW-0547">Nucleotide-binding</keyword>
<keyword evidence="4 20" id="KW-0808">Transferase</keyword>
<comment type="catalytic activity">
    <reaction evidence="15 20">
        <text>L-tyrosyl-[protein] + ATP = O-phospho-L-tyrosyl-[protein] + ADP + H(+)</text>
        <dbReference type="Rhea" id="RHEA:10596"/>
        <dbReference type="Rhea" id="RHEA-COMP:10136"/>
        <dbReference type="Rhea" id="RHEA-COMP:20101"/>
        <dbReference type="ChEBI" id="CHEBI:15378"/>
        <dbReference type="ChEBI" id="CHEBI:30616"/>
        <dbReference type="ChEBI" id="CHEBI:46858"/>
        <dbReference type="ChEBI" id="CHEBI:61978"/>
        <dbReference type="ChEBI" id="CHEBI:456216"/>
        <dbReference type="EC" id="2.7.10.2"/>
    </reaction>
</comment>
<dbReference type="PANTHER" id="PTHR24418">
    <property type="entry name" value="TYROSINE-PROTEIN KINASE"/>
    <property type="match status" value="1"/>
</dbReference>
<dbReference type="Pfam" id="PF00017">
    <property type="entry name" value="SH2"/>
    <property type="match status" value="1"/>
</dbReference>
<evidence type="ECO:0000256" key="3">
    <source>
        <dbReference type="ARBA" id="ARBA00022553"/>
    </source>
</evidence>
<gene>
    <name evidence="26" type="primary">itk</name>
</gene>
<protein>
    <recommendedName>
        <fullName evidence="20">Tyrosine-protein kinase</fullName>
        <ecNumber evidence="20">2.7.10.2</ecNumber>
    </recommendedName>
</protein>
<sequence length="619" mass="70972">MDAMLILKGTMIKKSQQRRRTSPCNYKERLFILDTRSLSYLERRPGKKPILKGCIQLSNIRCAEIVCSSIPIPCTNKYPFQVFHDNLHLYIFAPDNYCRQRWVRALKEEIRLNNLVVKYHPNFWMYGRWQCCHQTEKLAAGCKEYSPEPNGTKVLPEVPESKNTDRLGSPDNEGEGLVVALQDYTPQGHSDLPLKADQEYTMIDSSHPEWWIIQDNMGQKGFVPCTYIAEKSGRNFDRFDWYNKDVTRLQAEELLMTEGREGGFMVRDSRHAGFYTVSVFTKAAGSNGLKNPRVKHYQIKVIVAGGEQRFYLAEKHLFNNIPQVITYHKLNAAGLITRLRRPISHNSISTNSSFIHNEDRWEVDPEELVLGEELGSGQFGMVLEARWREKRVAVKMVKEEAMSEDEFIEEAQVLTKLSHCKLVKLYGVCSQRNPPCLVLELMENGCLSDYLRARKGQLSPATMLVMCLDVSEAMAYLESLKIIHRDLAARNCLVSKNNEVKVSDFGMARYVPDDLYTCSMGSKFSIKWSAPEVIKYSKFSSKSDIWSFGVLMWEVFSEGRMPYEHNTNTEVVEALATGLRLPRPRLAPDALYLLMEGCWRQKPGDRPSFAVLLHELASV</sequence>
<dbReference type="PROSITE" id="PS50002">
    <property type="entry name" value="SH3"/>
    <property type="match status" value="1"/>
</dbReference>
<dbReference type="InterPro" id="IPR001452">
    <property type="entry name" value="SH3_domain"/>
</dbReference>
<dbReference type="SMART" id="SM00326">
    <property type="entry name" value="SH3"/>
    <property type="match status" value="1"/>
</dbReference>
<dbReference type="GO" id="GO:0004715">
    <property type="term" value="F:non-membrane spanning protein tyrosine kinase activity"/>
    <property type="evidence" value="ECO:0007669"/>
    <property type="project" value="UniProtKB-EC"/>
</dbReference>
<keyword evidence="9 20" id="KW-0418">Kinase</keyword>
<evidence type="ECO:0000313" key="27">
    <source>
        <dbReference type="Proteomes" id="UP000694546"/>
    </source>
</evidence>
<dbReference type="InterPro" id="IPR011009">
    <property type="entry name" value="Kinase-like_dom_sf"/>
</dbReference>
<dbReference type="CDD" id="cd01238">
    <property type="entry name" value="PH_Btk"/>
    <property type="match status" value="1"/>
</dbReference>
<reference evidence="26" key="1">
    <citation type="submission" date="2025-08" db="UniProtKB">
        <authorList>
            <consortium name="Ensembl"/>
        </authorList>
    </citation>
    <scope>IDENTIFICATION</scope>
</reference>
<proteinExistence type="inferred from homology"/>
<evidence type="ECO:0000256" key="12">
    <source>
        <dbReference type="ARBA" id="ARBA00022999"/>
    </source>
</evidence>
<evidence type="ECO:0000256" key="20">
    <source>
        <dbReference type="RuleBase" id="RU362096"/>
    </source>
</evidence>
<evidence type="ECO:0000256" key="5">
    <source>
        <dbReference type="ARBA" id="ARBA00022707"/>
    </source>
</evidence>
<evidence type="ECO:0000256" key="7">
    <source>
        <dbReference type="ARBA" id="ARBA00022741"/>
    </source>
</evidence>
<dbReference type="SMART" id="SM00252">
    <property type="entry name" value="SH2"/>
    <property type="match status" value="1"/>
</dbReference>
<dbReference type="InterPro" id="IPR000980">
    <property type="entry name" value="SH2"/>
</dbReference>
<dbReference type="GO" id="GO:0035556">
    <property type="term" value="P:intracellular signal transduction"/>
    <property type="evidence" value="ECO:0007669"/>
    <property type="project" value="InterPro"/>
</dbReference>
<evidence type="ECO:0000256" key="21">
    <source>
        <dbReference type="SAM" id="MobiDB-lite"/>
    </source>
</evidence>
<dbReference type="Gene3D" id="1.10.510.10">
    <property type="entry name" value="Transferase(Phosphotransferase) domain 1"/>
    <property type="match status" value="1"/>
</dbReference>
<dbReference type="Gene3D" id="3.30.505.10">
    <property type="entry name" value="SH2 domain"/>
    <property type="match status" value="1"/>
</dbReference>
<dbReference type="SUPFAM" id="SSF50729">
    <property type="entry name" value="PH domain-like"/>
    <property type="match status" value="1"/>
</dbReference>
<keyword evidence="10" id="KW-0862">Zinc</keyword>
<keyword evidence="8 18" id="KW-0863">Zinc-finger</keyword>
<dbReference type="GeneTree" id="ENSGT00940000158850"/>
<dbReference type="GeneID" id="115552132"/>
<keyword evidence="3" id="KW-0597">Phosphoprotein</keyword>
<dbReference type="Gene3D" id="2.30.29.30">
    <property type="entry name" value="Pleckstrin-homology domain (PH domain)/Phosphotyrosine-binding domain (PTB)"/>
    <property type="match status" value="1"/>
</dbReference>
<dbReference type="Pfam" id="PF00779">
    <property type="entry name" value="BTK"/>
    <property type="match status" value="1"/>
</dbReference>
<evidence type="ECO:0000259" key="25">
    <source>
        <dbReference type="PROSITE" id="PS50011"/>
    </source>
</evidence>
<organism evidence="26 27">
    <name type="scientific">Gadus morhua</name>
    <name type="common">Atlantic cod</name>
    <dbReference type="NCBI Taxonomy" id="8049"/>
    <lineage>
        <taxon>Eukaryota</taxon>
        <taxon>Metazoa</taxon>
        <taxon>Chordata</taxon>
        <taxon>Craniata</taxon>
        <taxon>Vertebrata</taxon>
        <taxon>Euteleostomi</taxon>
        <taxon>Actinopterygii</taxon>
        <taxon>Neopterygii</taxon>
        <taxon>Teleostei</taxon>
        <taxon>Neoteleostei</taxon>
        <taxon>Acanthomorphata</taxon>
        <taxon>Zeiogadaria</taxon>
        <taxon>Gadariae</taxon>
        <taxon>Gadiformes</taxon>
        <taxon>Gadoidei</taxon>
        <taxon>Gadidae</taxon>
        <taxon>Gadus</taxon>
    </lineage>
</organism>
<dbReference type="InterPro" id="IPR001245">
    <property type="entry name" value="Ser-Thr/Tyr_kinase_cat_dom"/>
</dbReference>
<dbReference type="PRINTS" id="PR00401">
    <property type="entry name" value="SH2DOMAIN"/>
</dbReference>
<dbReference type="InterPro" id="IPR017441">
    <property type="entry name" value="Protein_kinase_ATP_BS"/>
</dbReference>
<dbReference type="InterPro" id="IPR036028">
    <property type="entry name" value="SH3-like_dom_sf"/>
</dbReference>
<feature type="domain" description="PH" evidence="24">
    <location>
        <begin position="4"/>
        <end position="111"/>
    </location>
</feature>
<evidence type="ECO:0000256" key="11">
    <source>
        <dbReference type="ARBA" id="ARBA00022840"/>
    </source>
</evidence>
<evidence type="ECO:0000256" key="10">
    <source>
        <dbReference type="ARBA" id="ARBA00022833"/>
    </source>
</evidence>
<dbReference type="RefSeq" id="XP_030223780.1">
    <property type="nucleotide sequence ID" value="XM_030367920.1"/>
</dbReference>
<dbReference type="Ensembl" id="ENSGMOT00000047069.1">
    <property type="protein sequence ID" value="ENSGMOP00000049733.1"/>
    <property type="gene ID" value="ENSGMOG00000013813.2"/>
</dbReference>
<reference evidence="26" key="2">
    <citation type="submission" date="2025-09" db="UniProtKB">
        <authorList>
            <consortium name="Ensembl"/>
        </authorList>
    </citation>
    <scope>IDENTIFICATION</scope>
</reference>
<feature type="binding site" evidence="19">
    <location>
        <position position="395"/>
    </location>
    <ligand>
        <name>ATP</name>
        <dbReference type="ChEBI" id="CHEBI:30616"/>
    </ligand>
</feature>
<evidence type="ECO:0000256" key="8">
    <source>
        <dbReference type="ARBA" id="ARBA00022771"/>
    </source>
</evidence>
<evidence type="ECO:0000256" key="14">
    <source>
        <dbReference type="ARBA" id="ARBA00023288"/>
    </source>
</evidence>
<feature type="domain" description="Protein kinase" evidence="25">
    <location>
        <begin position="368"/>
        <end position="617"/>
    </location>
</feature>
<dbReference type="Pfam" id="PF00018">
    <property type="entry name" value="SH3_1"/>
    <property type="match status" value="1"/>
</dbReference>
<dbReference type="SMART" id="SM00219">
    <property type="entry name" value="TyrKc"/>
    <property type="match status" value="1"/>
</dbReference>
<evidence type="ECO:0000256" key="18">
    <source>
        <dbReference type="PROSITE-ProRule" id="PRU00432"/>
    </source>
</evidence>
<evidence type="ECO:0000256" key="17">
    <source>
        <dbReference type="PROSITE-ProRule" id="PRU00192"/>
    </source>
</evidence>
<dbReference type="PROSITE" id="PS50011">
    <property type="entry name" value="PROTEIN_KINASE_DOM"/>
    <property type="match status" value="1"/>
</dbReference>
<keyword evidence="27" id="KW-1185">Reference proteome</keyword>
<feature type="region of interest" description="Disordered" evidence="21">
    <location>
        <begin position="151"/>
        <end position="171"/>
    </location>
</feature>
<feature type="domain" description="SH2" evidence="22">
    <location>
        <begin position="241"/>
        <end position="343"/>
    </location>
</feature>
<dbReference type="InterPro" id="IPR020635">
    <property type="entry name" value="Tyr_kinase_cat_dom"/>
</dbReference>
<dbReference type="SUPFAM" id="SSF56112">
    <property type="entry name" value="Protein kinase-like (PK-like)"/>
    <property type="match status" value="1"/>
</dbReference>
<keyword evidence="12 16" id="KW-0727">SH2 domain</keyword>
<dbReference type="AlphaFoldDB" id="A0A8C5BQU4"/>
<dbReference type="Gene3D" id="2.30.30.40">
    <property type="entry name" value="SH3 Domains"/>
    <property type="match status" value="1"/>
</dbReference>
<comment type="similarity">
    <text evidence="20">Belongs to the protein kinase superfamily. Tyr protein kinase family.</text>
</comment>
<evidence type="ECO:0000259" key="24">
    <source>
        <dbReference type="PROSITE" id="PS50003"/>
    </source>
</evidence>
<dbReference type="InterPro" id="IPR001849">
    <property type="entry name" value="PH_domain"/>
</dbReference>
<dbReference type="EC" id="2.7.10.2" evidence="20"/>
<dbReference type="PROSITE" id="PS00107">
    <property type="entry name" value="PROTEIN_KINASE_ATP"/>
    <property type="match status" value="1"/>
</dbReference>
<evidence type="ECO:0000259" key="22">
    <source>
        <dbReference type="PROSITE" id="PS50001"/>
    </source>
</evidence>
<dbReference type="InterPro" id="IPR050198">
    <property type="entry name" value="Non-receptor_tyrosine_kinases"/>
</dbReference>
<evidence type="ECO:0000256" key="9">
    <source>
        <dbReference type="ARBA" id="ARBA00022777"/>
    </source>
</evidence>
<keyword evidence="6" id="KW-0479">Metal-binding</keyword>
<keyword evidence="5" id="KW-0519">Myristate</keyword>
<dbReference type="PROSITE" id="PS51113">
    <property type="entry name" value="ZF_BTK"/>
    <property type="match status" value="1"/>
</dbReference>
<dbReference type="InterPro" id="IPR000719">
    <property type="entry name" value="Prot_kinase_dom"/>
</dbReference>
<dbReference type="SUPFAM" id="SSF55550">
    <property type="entry name" value="SH2 domain"/>
    <property type="match status" value="1"/>
</dbReference>
<dbReference type="OrthoDB" id="4062651at2759"/>
<dbReference type="Pfam" id="PF07714">
    <property type="entry name" value="PK_Tyr_Ser-Thr"/>
    <property type="match status" value="1"/>
</dbReference>
<dbReference type="PROSITE" id="PS50003">
    <property type="entry name" value="PH_DOMAIN"/>
    <property type="match status" value="1"/>
</dbReference>
<feature type="domain" description="SH3" evidence="23">
    <location>
        <begin position="173"/>
        <end position="233"/>
    </location>
</feature>
<dbReference type="OMA" id="GYWLEKT"/>
<keyword evidence="2 17" id="KW-0728">SH3 domain</keyword>
<dbReference type="SUPFAM" id="SSF50044">
    <property type="entry name" value="SH3-domain"/>
    <property type="match status" value="1"/>
</dbReference>
<dbReference type="GO" id="GO:0005524">
    <property type="term" value="F:ATP binding"/>
    <property type="evidence" value="ECO:0007669"/>
    <property type="project" value="UniProtKB-UniRule"/>
</dbReference>
<dbReference type="GO" id="GO:0008270">
    <property type="term" value="F:zinc ion binding"/>
    <property type="evidence" value="ECO:0007669"/>
    <property type="project" value="UniProtKB-KW"/>
</dbReference>
<evidence type="ECO:0000256" key="15">
    <source>
        <dbReference type="ARBA" id="ARBA00051245"/>
    </source>
</evidence>
<evidence type="ECO:0000256" key="6">
    <source>
        <dbReference type="ARBA" id="ARBA00022723"/>
    </source>
</evidence>
<dbReference type="InterPro" id="IPR008266">
    <property type="entry name" value="Tyr_kinase_AS"/>
</dbReference>
<dbReference type="InterPro" id="IPR011993">
    <property type="entry name" value="PH-like_dom_sf"/>
</dbReference>
<keyword evidence="13 20" id="KW-0829">Tyrosine-protein kinase</keyword>
<name>A0A8C5BQU4_GADMO</name>
<dbReference type="PROSITE" id="PS00109">
    <property type="entry name" value="PROTEIN_KINASE_TYR"/>
    <property type="match status" value="1"/>
</dbReference>
<evidence type="ECO:0000256" key="16">
    <source>
        <dbReference type="PROSITE-ProRule" id="PRU00191"/>
    </source>
</evidence>
<keyword evidence="14" id="KW-0449">Lipoprotein</keyword>
<accession>A0A8C5BQU4</accession>
<dbReference type="SMART" id="SM00107">
    <property type="entry name" value="BTK"/>
    <property type="match status" value="1"/>
</dbReference>
<evidence type="ECO:0000256" key="2">
    <source>
        <dbReference type="ARBA" id="ARBA00022443"/>
    </source>
</evidence>
<evidence type="ECO:0000259" key="23">
    <source>
        <dbReference type="PROSITE" id="PS50002"/>
    </source>
</evidence>
<dbReference type="InterPro" id="IPR001562">
    <property type="entry name" value="Znf_Btk_motif"/>
</dbReference>
<dbReference type="GO" id="GO:0005829">
    <property type="term" value="C:cytosol"/>
    <property type="evidence" value="ECO:0007669"/>
    <property type="project" value="UniProtKB-ARBA"/>
</dbReference>
<evidence type="ECO:0000256" key="19">
    <source>
        <dbReference type="PROSITE-ProRule" id="PRU10141"/>
    </source>
</evidence>
<dbReference type="Pfam" id="PF00169">
    <property type="entry name" value="PH"/>
    <property type="match status" value="1"/>
</dbReference>
<evidence type="ECO:0000313" key="26">
    <source>
        <dbReference type="Ensembl" id="ENSGMOP00000049733.1"/>
    </source>
</evidence>
<dbReference type="InterPro" id="IPR036860">
    <property type="entry name" value="SH2_dom_sf"/>
</dbReference>
<dbReference type="SMART" id="SM00233">
    <property type="entry name" value="PH"/>
    <property type="match status" value="1"/>
</dbReference>
<dbReference type="Proteomes" id="UP000694546">
    <property type="component" value="Chromosome 10"/>
</dbReference>
<evidence type="ECO:0000256" key="1">
    <source>
        <dbReference type="ARBA" id="ARBA00001947"/>
    </source>
</evidence>
<dbReference type="PRINTS" id="PR00109">
    <property type="entry name" value="TYRKINASE"/>
</dbReference>